<keyword evidence="4 7" id="KW-0560">Oxidoreductase</keyword>
<dbReference type="CDD" id="cd11059">
    <property type="entry name" value="CYP_fungal"/>
    <property type="match status" value="1"/>
</dbReference>
<protein>
    <submittedName>
        <fullName evidence="9">Putative cytochrome P450</fullName>
    </submittedName>
</protein>
<evidence type="ECO:0000256" key="3">
    <source>
        <dbReference type="ARBA" id="ARBA00022723"/>
    </source>
</evidence>
<dbReference type="OrthoDB" id="1470350at2759"/>
<keyword evidence="8" id="KW-1133">Transmembrane helix</keyword>
<dbReference type="Gene3D" id="1.10.630.10">
    <property type="entry name" value="Cytochrome P450"/>
    <property type="match status" value="1"/>
</dbReference>
<dbReference type="SUPFAM" id="SSF48264">
    <property type="entry name" value="Cytochrome P450"/>
    <property type="match status" value="1"/>
</dbReference>
<dbReference type="PRINTS" id="PR00385">
    <property type="entry name" value="P450"/>
</dbReference>
<dbReference type="EMBL" id="MU004525">
    <property type="protein sequence ID" value="KAF2648710.1"/>
    <property type="molecule type" value="Genomic_DNA"/>
</dbReference>
<accession>A0A6A6SM76</accession>
<dbReference type="InterPro" id="IPR001128">
    <property type="entry name" value="Cyt_P450"/>
</dbReference>
<sequence length="497" mass="56438">MAVIDFERARTLSLTQWAIVFVLGFLLFKLVAELIDPGLNLAGVPGPWYARWTNIILKYQGILGNKAPYVESLHRKYGPVVRISPTEVDVSSVTGAKRIHNYRQPFEKSDVYTHFLAANGIANLFNAIDVEYHARHRRLLSASMSESSMKAMEGIVQTKAELAMKRMAEEMEKRGAADVLKWWLFFTTDVVGECTFGDSFRMLEQGRKNQYIDDLERTAFFGGIRQTFPIVDTINKVVTLPLFKEVHIRAVRMQTYAEESIRRYRNMMTADPSNPKITFFTRLFNAEDKTLTFPEIVSNAGAFIVAGSDTTAHTLTYLVWAVCRDDVIRKKLANEVAGLKEKYHEEDLKALPYLNCVIQESLRLYPAAPSGLPRKVPAGGVEIDGYWMPAGLTVSTQAYSMHRNTEIFPNPESFNPSRWEKTTKDMKDSSMPFGGGSRTCIGIHLAEMELRRGAAHFFRTFPRARVSTAEGFSDADMRQVIYFLMYPRGKRCLIHCE</sequence>
<keyword evidence="8" id="KW-0812">Transmembrane</keyword>
<comment type="similarity">
    <text evidence="2 7">Belongs to the cytochrome P450 family.</text>
</comment>
<keyword evidence="8" id="KW-0472">Membrane</keyword>
<evidence type="ECO:0000256" key="1">
    <source>
        <dbReference type="ARBA" id="ARBA00001971"/>
    </source>
</evidence>
<feature type="transmembrane region" description="Helical" evidence="8">
    <location>
        <begin position="12"/>
        <end position="32"/>
    </location>
</feature>
<dbReference type="InterPro" id="IPR050121">
    <property type="entry name" value="Cytochrome_P450_monoxygenase"/>
</dbReference>
<reference evidence="9" key="1">
    <citation type="journal article" date="2020" name="Stud. Mycol.">
        <title>101 Dothideomycetes genomes: a test case for predicting lifestyles and emergence of pathogens.</title>
        <authorList>
            <person name="Haridas S."/>
            <person name="Albert R."/>
            <person name="Binder M."/>
            <person name="Bloem J."/>
            <person name="Labutti K."/>
            <person name="Salamov A."/>
            <person name="Andreopoulos B."/>
            <person name="Baker S."/>
            <person name="Barry K."/>
            <person name="Bills G."/>
            <person name="Bluhm B."/>
            <person name="Cannon C."/>
            <person name="Castanera R."/>
            <person name="Culley D."/>
            <person name="Daum C."/>
            <person name="Ezra D."/>
            <person name="Gonzalez J."/>
            <person name="Henrissat B."/>
            <person name="Kuo A."/>
            <person name="Liang C."/>
            <person name="Lipzen A."/>
            <person name="Lutzoni F."/>
            <person name="Magnuson J."/>
            <person name="Mondo S."/>
            <person name="Nolan M."/>
            <person name="Ohm R."/>
            <person name="Pangilinan J."/>
            <person name="Park H.-J."/>
            <person name="Ramirez L."/>
            <person name="Alfaro M."/>
            <person name="Sun H."/>
            <person name="Tritt A."/>
            <person name="Yoshinaga Y."/>
            <person name="Zwiers L.-H."/>
            <person name="Turgeon B."/>
            <person name="Goodwin S."/>
            <person name="Spatafora J."/>
            <person name="Crous P."/>
            <person name="Grigoriev I."/>
        </authorList>
    </citation>
    <scope>NUCLEOTIDE SEQUENCE</scope>
    <source>
        <strain evidence="9">CBS 122681</strain>
    </source>
</reference>
<dbReference type="PANTHER" id="PTHR24305:SF96">
    <property type="entry name" value="CYTOCHROME P450 MONOOXYGENASE STCB-RELATED"/>
    <property type="match status" value="1"/>
</dbReference>
<dbReference type="PANTHER" id="PTHR24305">
    <property type="entry name" value="CYTOCHROME P450"/>
    <property type="match status" value="1"/>
</dbReference>
<keyword evidence="7" id="KW-0503">Monooxygenase</keyword>
<name>A0A6A6SM76_9PLEO</name>
<organism evidence="9 10">
    <name type="scientific">Lophiostoma macrostomum CBS 122681</name>
    <dbReference type="NCBI Taxonomy" id="1314788"/>
    <lineage>
        <taxon>Eukaryota</taxon>
        <taxon>Fungi</taxon>
        <taxon>Dikarya</taxon>
        <taxon>Ascomycota</taxon>
        <taxon>Pezizomycotina</taxon>
        <taxon>Dothideomycetes</taxon>
        <taxon>Pleosporomycetidae</taxon>
        <taxon>Pleosporales</taxon>
        <taxon>Lophiostomataceae</taxon>
        <taxon>Lophiostoma</taxon>
    </lineage>
</organism>
<dbReference type="Proteomes" id="UP000799324">
    <property type="component" value="Unassembled WGS sequence"/>
</dbReference>
<keyword evidence="3 6" id="KW-0479">Metal-binding</keyword>
<dbReference type="GO" id="GO:0004497">
    <property type="term" value="F:monooxygenase activity"/>
    <property type="evidence" value="ECO:0007669"/>
    <property type="project" value="UniProtKB-KW"/>
</dbReference>
<evidence type="ECO:0000256" key="7">
    <source>
        <dbReference type="RuleBase" id="RU000461"/>
    </source>
</evidence>
<dbReference type="AlphaFoldDB" id="A0A6A6SM76"/>
<evidence type="ECO:0000256" key="4">
    <source>
        <dbReference type="ARBA" id="ARBA00023002"/>
    </source>
</evidence>
<keyword evidence="10" id="KW-1185">Reference proteome</keyword>
<proteinExistence type="inferred from homology"/>
<evidence type="ECO:0000256" key="5">
    <source>
        <dbReference type="ARBA" id="ARBA00023004"/>
    </source>
</evidence>
<keyword evidence="6 7" id="KW-0349">Heme</keyword>
<dbReference type="GO" id="GO:0005506">
    <property type="term" value="F:iron ion binding"/>
    <property type="evidence" value="ECO:0007669"/>
    <property type="project" value="InterPro"/>
</dbReference>
<keyword evidence="5 6" id="KW-0408">Iron</keyword>
<dbReference type="GO" id="GO:0020037">
    <property type="term" value="F:heme binding"/>
    <property type="evidence" value="ECO:0007669"/>
    <property type="project" value="InterPro"/>
</dbReference>
<feature type="binding site" description="axial binding residue" evidence="6">
    <location>
        <position position="440"/>
    </location>
    <ligand>
        <name>heme</name>
        <dbReference type="ChEBI" id="CHEBI:30413"/>
    </ligand>
    <ligandPart>
        <name>Fe</name>
        <dbReference type="ChEBI" id="CHEBI:18248"/>
    </ligandPart>
</feature>
<dbReference type="Pfam" id="PF00067">
    <property type="entry name" value="p450"/>
    <property type="match status" value="1"/>
</dbReference>
<evidence type="ECO:0000313" key="10">
    <source>
        <dbReference type="Proteomes" id="UP000799324"/>
    </source>
</evidence>
<evidence type="ECO:0000256" key="8">
    <source>
        <dbReference type="SAM" id="Phobius"/>
    </source>
</evidence>
<dbReference type="InterPro" id="IPR017972">
    <property type="entry name" value="Cyt_P450_CS"/>
</dbReference>
<evidence type="ECO:0000313" key="9">
    <source>
        <dbReference type="EMBL" id="KAF2648710.1"/>
    </source>
</evidence>
<dbReference type="PROSITE" id="PS00086">
    <property type="entry name" value="CYTOCHROME_P450"/>
    <property type="match status" value="1"/>
</dbReference>
<evidence type="ECO:0000256" key="6">
    <source>
        <dbReference type="PIRSR" id="PIRSR602401-1"/>
    </source>
</evidence>
<dbReference type="PRINTS" id="PR00463">
    <property type="entry name" value="EP450I"/>
</dbReference>
<dbReference type="InterPro" id="IPR002401">
    <property type="entry name" value="Cyt_P450_E_grp-I"/>
</dbReference>
<dbReference type="GO" id="GO:0016705">
    <property type="term" value="F:oxidoreductase activity, acting on paired donors, with incorporation or reduction of molecular oxygen"/>
    <property type="evidence" value="ECO:0007669"/>
    <property type="project" value="InterPro"/>
</dbReference>
<comment type="cofactor">
    <cofactor evidence="1 6">
        <name>heme</name>
        <dbReference type="ChEBI" id="CHEBI:30413"/>
    </cofactor>
</comment>
<gene>
    <name evidence="9" type="ORF">K491DRAFT_698696</name>
</gene>
<evidence type="ECO:0000256" key="2">
    <source>
        <dbReference type="ARBA" id="ARBA00010617"/>
    </source>
</evidence>
<dbReference type="InterPro" id="IPR036396">
    <property type="entry name" value="Cyt_P450_sf"/>
</dbReference>